<dbReference type="InterPro" id="IPR000835">
    <property type="entry name" value="HTH_MarR-typ"/>
</dbReference>
<accession>A0ABS3WDC8</accession>
<sequence length="145" mass="16191">MDKKALFGQAVAFITAVHQTTFEMTKDFSLGDVTPVQYGILEYIAVSQPVTLSDISDCKHLSMPNASRELKKLTDKGLCEKLGAPGDGRKQHIRLSREGQAFMDAAFAHMEARFNRQLAGATDERLARLSEAMAVLRETLFREER</sequence>
<organism evidence="5 6">
    <name type="scientific">Paenibacillus artemisiicola</name>
    <dbReference type="NCBI Taxonomy" id="1172618"/>
    <lineage>
        <taxon>Bacteria</taxon>
        <taxon>Bacillati</taxon>
        <taxon>Bacillota</taxon>
        <taxon>Bacilli</taxon>
        <taxon>Bacillales</taxon>
        <taxon>Paenibacillaceae</taxon>
        <taxon>Paenibacillus</taxon>
    </lineage>
</organism>
<evidence type="ECO:0000313" key="6">
    <source>
        <dbReference type="Proteomes" id="UP000670947"/>
    </source>
</evidence>
<dbReference type="Pfam" id="PF12802">
    <property type="entry name" value="MarR_2"/>
    <property type="match status" value="1"/>
</dbReference>
<dbReference type="PANTHER" id="PTHR42756:SF1">
    <property type="entry name" value="TRANSCRIPTIONAL REPRESSOR OF EMRAB OPERON"/>
    <property type="match status" value="1"/>
</dbReference>
<gene>
    <name evidence="5" type="ORF">I8J29_18960</name>
</gene>
<dbReference type="EMBL" id="JAGGDJ010000016">
    <property type="protein sequence ID" value="MBO7746294.1"/>
    <property type="molecule type" value="Genomic_DNA"/>
</dbReference>
<evidence type="ECO:0000259" key="4">
    <source>
        <dbReference type="PROSITE" id="PS50995"/>
    </source>
</evidence>
<dbReference type="RefSeq" id="WP_208849078.1">
    <property type="nucleotide sequence ID" value="NZ_JAGGDJ010000016.1"/>
</dbReference>
<dbReference type="SUPFAM" id="SSF46785">
    <property type="entry name" value="Winged helix' DNA-binding domain"/>
    <property type="match status" value="1"/>
</dbReference>
<dbReference type="InterPro" id="IPR036390">
    <property type="entry name" value="WH_DNA-bd_sf"/>
</dbReference>
<evidence type="ECO:0000256" key="2">
    <source>
        <dbReference type="ARBA" id="ARBA00023125"/>
    </source>
</evidence>
<protein>
    <submittedName>
        <fullName evidence="5">MarR family transcriptional regulator</fullName>
    </submittedName>
</protein>
<dbReference type="Proteomes" id="UP000670947">
    <property type="component" value="Unassembled WGS sequence"/>
</dbReference>
<dbReference type="SMART" id="SM00347">
    <property type="entry name" value="HTH_MARR"/>
    <property type="match status" value="1"/>
</dbReference>
<dbReference type="PROSITE" id="PS50995">
    <property type="entry name" value="HTH_MARR_2"/>
    <property type="match status" value="1"/>
</dbReference>
<reference evidence="5 6" key="1">
    <citation type="submission" date="2021-03" db="EMBL/GenBank/DDBJ databases">
        <title>Paenibacillus artemisicola MWE-103 whole genome sequence.</title>
        <authorList>
            <person name="Ham Y.J."/>
        </authorList>
    </citation>
    <scope>NUCLEOTIDE SEQUENCE [LARGE SCALE GENOMIC DNA]</scope>
    <source>
        <strain evidence="5 6">MWE-103</strain>
    </source>
</reference>
<evidence type="ECO:0000256" key="3">
    <source>
        <dbReference type="ARBA" id="ARBA00023163"/>
    </source>
</evidence>
<comment type="caution">
    <text evidence="5">The sequence shown here is derived from an EMBL/GenBank/DDBJ whole genome shotgun (WGS) entry which is preliminary data.</text>
</comment>
<dbReference type="InterPro" id="IPR036388">
    <property type="entry name" value="WH-like_DNA-bd_sf"/>
</dbReference>
<keyword evidence="2" id="KW-0238">DNA-binding</keyword>
<dbReference type="PANTHER" id="PTHR42756">
    <property type="entry name" value="TRANSCRIPTIONAL REGULATOR, MARR"/>
    <property type="match status" value="1"/>
</dbReference>
<keyword evidence="3" id="KW-0804">Transcription</keyword>
<evidence type="ECO:0000313" key="5">
    <source>
        <dbReference type="EMBL" id="MBO7746294.1"/>
    </source>
</evidence>
<keyword evidence="1" id="KW-0805">Transcription regulation</keyword>
<proteinExistence type="predicted"/>
<dbReference type="Gene3D" id="1.10.10.10">
    <property type="entry name" value="Winged helix-like DNA-binding domain superfamily/Winged helix DNA-binding domain"/>
    <property type="match status" value="1"/>
</dbReference>
<keyword evidence="6" id="KW-1185">Reference proteome</keyword>
<feature type="domain" description="HTH marR-type" evidence="4">
    <location>
        <begin position="1"/>
        <end position="138"/>
    </location>
</feature>
<evidence type="ECO:0000256" key="1">
    <source>
        <dbReference type="ARBA" id="ARBA00023015"/>
    </source>
</evidence>
<name>A0ABS3WDC8_9BACL</name>